<comment type="caution">
    <text evidence="1">The sequence shown here is derived from an EMBL/GenBank/DDBJ whole genome shotgun (WGS) entry which is preliminary data.</text>
</comment>
<dbReference type="PANTHER" id="PTHR38479:SF2">
    <property type="entry name" value="WINGED HELIX DNA-BINDING DOMAIN-CONTAINING PROTEIN"/>
    <property type="match status" value="1"/>
</dbReference>
<name>A0ABU0PIJ8_9MICC</name>
<dbReference type="EMBL" id="JAUSXB010000001">
    <property type="protein sequence ID" value="MDQ0673786.1"/>
    <property type="molecule type" value="Genomic_DNA"/>
</dbReference>
<dbReference type="RefSeq" id="WP_306634914.1">
    <property type="nucleotide sequence ID" value="NZ_JAUSXB010000001.1"/>
</dbReference>
<dbReference type="Proteomes" id="UP001236806">
    <property type="component" value="Unassembled WGS sequence"/>
</dbReference>
<accession>A0ABU0PIJ8</accession>
<gene>
    <name evidence="1" type="ORF">QFZ36_001347</name>
</gene>
<evidence type="ECO:0000313" key="2">
    <source>
        <dbReference type="Proteomes" id="UP001236806"/>
    </source>
</evidence>
<organism evidence="1 2">
    <name type="scientific">Pseudarthrobacter siccitolerans</name>
    <dbReference type="NCBI Taxonomy" id="861266"/>
    <lineage>
        <taxon>Bacteria</taxon>
        <taxon>Bacillati</taxon>
        <taxon>Actinomycetota</taxon>
        <taxon>Actinomycetes</taxon>
        <taxon>Micrococcales</taxon>
        <taxon>Micrococcaceae</taxon>
        <taxon>Pseudarthrobacter</taxon>
    </lineage>
</organism>
<dbReference type="InterPro" id="IPR009351">
    <property type="entry name" value="AlkZ-like"/>
</dbReference>
<proteinExistence type="predicted"/>
<keyword evidence="2" id="KW-1185">Reference proteome</keyword>
<dbReference type="Pfam" id="PF06224">
    <property type="entry name" value="AlkZ-like"/>
    <property type="match status" value="1"/>
</dbReference>
<reference evidence="1 2" key="1">
    <citation type="submission" date="2023-07" db="EMBL/GenBank/DDBJ databases">
        <title>Comparative genomics of wheat-associated soil bacteria to identify genetic determinants of phenazine resistance.</title>
        <authorList>
            <person name="Mouncey N."/>
        </authorList>
    </citation>
    <scope>NUCLEOTIDE SEQUENCE [LARGE SCALE GENOMIC DNA]</scope>
    <source>
        <strain evidence="1 2">W1I3</strain>
    </source>
</reference>
<evidence type="ECO:0000313" key="1">
    <source>
        <dbReference type="EMBL" id="MDQ0673786.1"/>
    </source>
</evidence>
<sequence>MAAKVGKRLDRRTLGRLRLASQRLLPLYTVPQQSPSAASIAETVRWMTAMQAQDLQAAIWAVGVRVPGAGLADIRSALDSGAVVRSWPMRGTLHLVAPEDLHWMLDLTAERLTKGIAARHRELGIAWADIEKCRDLALERVAGGGSVSRAELFQIFDAAGQPTQGQRGIHILGTLCRHGWLVQGPLAGNQQLLVDFESWIPVSRRLERQEAIAEFALRYFRSHGPATIRDFAWWTQIPLTEVRAAFEDVKDQLVELEFEGTSYWLSPETASLLDGGVPGQRSVLLLPGFDEFVLGYTDRSLVLKPEYFNKIVPGGNGVFKKTVVAGGEVIGTWARAGTRASAAVVPELFDESKPLGVTALAAFTRAAQRYEAFLVS</sequence>
<evidence type="ECO:0008006" key="3">
    <source>
        <dbReference type="Google" id="ProtNLM"/>
    </source>
</evidence>
<protein>
    <recommendedName>
        <fullName evidence="3">Winged helix DNA-binding domain-containing protein</fullName>
    </recommendedName>
</protein>
<dbReference type="PANTHER" id="PTHR38479">
    <property type="entry name" value="LMO0824 PROTEIN"/>
    <property type="match status" value="1"/>
</dbReference>